<gene>
    <name evidence="4" type="ORF">HNP84_001230</name>
</gene>
<feature type="repeat" description="WD" evidence="3">
    <location>
        <begin position="45"/>
        <end position="76"/>
    </location>
</feature>
<organism evidence="4 5">
    <name type="scientific">Thermocatellispora tengchongensis</name>
    <dbReference type="NCBI Taxonomy" id="1073253"/>
    <lineage>
        <taxon>Bacteria</taxon>
        <taxon>Bacillati</taxon>
        <taxon>Actinomycetota</taxon>
        <taxon>Actinomycetes</taxon>
        <taxon>Streptosporangiales</taxon>
        <taxon>Streptosporangiaceae</taxon>
        <taxon>Thermocatellispora</taxon>
    </lineage>
</organism>
<dbReference type="InterPro" id="IPR020472">
    <property type="entry name" value="WD40_PAC1"/>
</dbReference>
<evidence type="ECO:0000313" key="4">
    <source>
        <dbReference type="EMBL" id="MBB5131524.1"/>
    </source>
</evidence>
<comment type="caution">
    <text evidence="4">The sequence shown here is derived from an EMBL/GenBank/DDBJ whole genome shotgun (WGS) entry which is preliminary data.</text>
</comment>
<feature type="repeat" description="WD" evidence="3">
    <location>
        <begin position="244"/>
        <end position="266"/>
    </location>
</feature>
<reference evidence="4 5" key="1">
    <citation type="submission" date="2020-08" db="EMBL/GenBank/DDBJ databases">
        <title>Genomic Encyclopedia of Type Strains, Phase IV (KMG-IV): sequencing the most valuable type-strain genomes for metagenomic binning, comparative biology and taxonomic classification.</title>
        <authorList>
            <person name="Goeker M."/>
        </authorList>
    </citation>
    <scope>NUCLEOTIDE SEQUENCE [LARGE SCALE GENOMIC DNA]</scope>
    <source>
        <strain evidence="4 5">DSM 45615</strain>
    </source>
</reference>
<dbReference type="InterPro" id="IPR001680">
    <property type="entry name" value="WD40_rpt"/>
</dbReference>
<dbReference type="Gene3D" id="2.130.10.10">
    <property type="entry name" value="YVTN repeat-like/Quinoprotein amine dehydrogenase"/>
    <property type="match status" value="2"/>
</dbReference>
<accession>A0A840NS93</accession>
<dbReference type="EMBL" id="JACHGN010000002">
    <property type="protein sequence ID" value="MBB5131524.1"/>
    <property type="molecule type" value="Genomic_DNA"/>
</dbReference>
<dbReference type="PROSITE" id="PS50294">
    <property type="entry name" value="WD_REPEATS_REGION"/>
    <property type="match status" value="1"/>
</dbReference>
<evidence type="ECO:0000256" key="2">
    <source>
        <dbReference type="ARBA" id="ARBA00022737"/>
    </source>
</evidence>
<dbReference type="InterPro" id="IPR036322">
    <property type="entry name" value="WD40_repeat_dom_sf"/>
</dbReference>
<dbReference type="PROSITE" id="PS50082">
    <property type="entry name" value="WD_REPEATS_2"/>
    <property type="match status" value="4"/>
</dbReference>
<feature type="repeat" description="WD" evidence="3">
    <location>
        <begin position="177"/>
        <end position="212"/>
    </location>
</feature>
<dbReference type="RefSeq" id="WP_185048338.1">
    <property type="nucleotide sequence ID" value="NZ_BAABIX010000022.1"/>
</dbReference>
<keyword evidence="5" id="KW-1185">Reference proteome</keyword>
<dbReference type="InterPro" id="IPR019775">
    <property type="entry name" value="WD40_repeat_CS"/>
</dbReference>
<dbReference type="SMART" id="SM00320">
    <property type="entry name" value="WD40"/>
    <property type="match status" value="6"/>
</dbReference>
<dbReference type="PANTHER" id="PTHR19848:SF8">
    <property type="entry name" value="F-BOX AND WD REPEAT DOMAIN CONTAINING 7"/>
    <property type="match status" value="1"/>
</dbReference>
<feature type="repeat" description="WD" evidence="3">
    <location>
        <begin position="155"/>
        <end position="176"/>
    </location>
</feature>
<dbReference type="SUPFAM" id="SSF50978">
    <property type="entry name" value="WD40 repeat-like"/>
    <property type="match status" value="1"/>
</dbReference>
<dbReference type="PROSITE" id="PS00678">
    <property type="entry name" value="WD_REPEATS_1"/>
    <property type="match status" value="3"/>
</dbReference>
<dbReference type="CDD" id="cd00200">
    <property type="entry name" value="WD40"/>
    <property type="match status" value="1"/>
</dbReference>
<evidence type="ECO:0000256" key="3">
    <source>
        <dbReference type="PROSITE-ProRule" id="PRU00221"/>
    </source>
</evidence>
<dbReference type="PRINTS" id="PR00320">
    <property type="entry name" value="GPROTEINBRPT"/>
</dbReference>
<dbReference type="PANTHER" id="PTHR19848">
    <property type="entry name" value="WD40 REPEAT PROTEIN"/>
    <property type="match status" value="1"/>
</dbReference>
<name>A0A840NS93_9ACTN</name>
<dbReference type="InterPro" id="IPR015943">
    <property type="entry name" value="WD40/YVTN_repeat-like_dom_sf"/>
</dbReference>
<protein>
    <submittedName>
        <fullName evidence="4">WD40 repeat protein</fullName>
    </submittedName>
</protein>
<evidence type="ECO:0000313" key="5">
    <source>
        <dbReference type="Proteomes" id="UP000578449"/>
    </source>
</evidence>
<sequence>MSKGNSVWCVAIGMLDSEPLAVVGRADGTLQLWNPVTGKALGDPLTGHEGPVYSIALRTPTAVSAGTDGTLRVWDLAADPPAGTRLGDRLTRGINSVALGTVNDTIVAVSGGDDRTIRRWNPAAPGLPGEILGERLDAEVRSVALATVNGRTLAVSGSANGTIRLWDVGTGRLVRLLGAHEDEVWAVATGTVRGRTVAVSGGNDGALRSWDLTAPGHPGKVIGERLHSAIKTVAVGTVNGTTVLMSAGGDNTIRLWDLATGRPYGTGLAGPEGGVESIAIRDLGGRQVVVSGTYDGEIWTWIL</sequence>
<dbReference type="AlphaFoldDB" id="A0A840NS93"/>
<keyword evidence="2" id="KW-0677">Repeat</keyword>
<evidence type="ECO:0000256" key="1">
    <source>
        <dbReference type="ARBA" id="ARBA00022574"/>
    </source>
</evidence>
<dbReference type="Proteomes" id="UP000578449">
    <property type="component" value="Unassembled WGS sequence"/>
</dbReference>
<proteinExistence type="predicted"/>
<keyword evidence="1 3" id="KW-0853">WD repeat</keyword>
<dbReference type="Pfam" id="PF00400">
    <property type="entry name" value="WD40"/>
    <property type="match status" value="5"/>
</dbReference>